<dbReference type="SUPFAM" id="SSF55895">
    <property type="entry name" value="Ribonuclease Rh-like"/>
    <property type="match status" value="1"/>
</dbReference>
<evidence type="ECO:0000313" key="5">
    <source>
        <dbReference type="Proteomes" id="UP001199044"/>
    </source>
</evidence>
<keyword evidence="5" id="KW-1185">Reference proteome</keyword>
<proteinExistence type="inferred from homology"/>
<reference evidence="5" key="1">
    <citation type="submission" date="2023-07" db="EMBL/GenBank/DDBJ databases">
        <title>Molecular identification of indigenous halophilic bacteria isolated from red sea cost, biodegradation of synthetic dyes and assessment of degraded metabolite toxicity.</title>
        <authorList>
            <person name="Chaieb K."/>
            <person name="Altayb H.N."/>
        </authorList>
    </citation>
    <scope>NUCLEOTIDE SEQUENCE [LARGE SCALE GENOMIC DNA]</scope>
    <source>
        <strain evidence="5">K20</strain>
    </source>
</reference>
<evidence type="ECO:0000256" key="3">
    <source>
        <dbReference type="SAM" id="SignalP"/>
    </source>
</evidence>
<comment type="caution">
    <text evidence="4">The sequence shown here is derived from an EMBL/GenBank/DDBJ whole genome shotgun (WGS) entry which is preliminary data.</text>
</comment>
<name>A0ABS7YS83_9VIBR</name>
<evidence type="ECO:0000313" key="4">
    <source>
        <dbReference type="EMBL" id="MCA2018555.1"/>
    </source>
</evidence>
<dbReference type="Gene3D" id="3.90.730.10">
    <property type="entry name" value="Ribonuclease T2-like"/>
    <property type="match status" value="1"/>
</dbReference>
<accession>A0ABS7YS83</accession>
<evidence type="ECO:0000256" key="1">
    <source>
        <dbReference type="ARBA" id="ARBA00007469"/>
    </source>
</evidence>
<dbReference type="Pfam" id="PF00445">
    <property type="entry name" value="Ribonuclease_T2"/>
    <property type="match status" value="1"/>
</dbReference>
<dbReference type="PANTHER" id="PTHR11240">
    <property type="entry name" value="RIBONUCLEASE T2"/>
    <property type="match status" value="1"/>
</dbReference>
<dbReference type="EMBL" id="JAIWIU010000181">
    <property type="protein sequence ID" value="MCA2018555.1"/>
    <property type="molecule type" value="Genomic_DNA"/>
</dbReference>
<evidence type="ECO:0000256" key="2">
    <source>
        <dbReference type="RuleBase" id="RU004328"/>
    </source>
</evidence>
<comment type="similarity">
    <text evidence="1 2">Belongs to the RNase T2 family.</text>
</comment>
<dbReference type="PROSITE" id="PS00531">
    <property type="entry name" value="RNASE_T2_2"/>
    <property type="match status" value="1"/>
</dbReference>
<dbReference type="InterPro" id="IPR018188">
    <property type="entry name" value="RNase_T2_His_AS_1"/>
</dbReference>
<sequence length="326" mass="36486">MKRGIIMSLGWLVCSSYTWAAPIQGTFSASLICPAYKSIKNRDNPDNVMTQVANIYSVVGENKPGGHWLLLEFPNQEPKQRWVNRSCGILSMNTRSAEKESLGMSKECHVANTFDSYVLSMSWQAGFCEHVNYRGTKAECDHLNDGSLSVSNLTIHGLWPNKTECGIHYDSCATTPLNLREETIKAISPWMPNFYYSTDFGSHEWLKHGTCQALDDDSYFMQMKQLVEKFDHSELGDFIRHHLATEVKTASMKSELASVMGDEVVNKIQLSCSGRVKKYLSEIRVQLPKSLNMDADIPQLVSGAKEANSFAGNCGKQFYVEAPGIN</sequence>
<keyword evidence="3" id="KW-0732">Signal</keyword>
<dbReference type="InterPro" id="IPR036430">
    <property type="entry name" value="RNase_T2-like_sf"/>
</dbReference>
<dbReference type="RefSeq" id="WP_225251927.1">
    <property type="nucleotide sequence ID" value="NZ_JAIWIU010000181.1"/>
</dbReference>
<feature type="signal peptide" evidence="3">
    <location>
        <begin position="1"/>
        <end position="20"/>
    </location>
</feature>
<organism evidence="4 5">
    <name type="scientific">Vibrio tritonius</name>
    <dbReference type="NCBI Taxonomy" id="1435069"/>
    <lineage>
        <taxon>Bacteria</taxon>
        <taxon>Pseudomonadati</taxon>
        <taxon>Pseudomonadota</taxon>
        <taxon>Gammaproteobacteria</taxon>
        <taxon>Vibrionales</taxon>
        <taxon>Vibrionaceae</taxon>
        <taxon>Vibrio</taxon>
    </lineage>
</organism>
<protein>
    <submittedName>
        <fullName evidence="4">Ribonuclease</fullName>
    </submittedName>
</protein>
<dbReference type="InterPro" id="IPR001568">
    <property type="entry name" value="RNase_T2-like"/>
</dbReference>
<feature type="chain" id="PRO_5045758192" evidence="3">
    <location>
        <begin position="21"/>
        <end position="326"/>
    </location>
</feature>
<dbReference type="PROSITE" id="PS00530">
    <property type="entry name" value="RNASE_T2_1"/>
    <property type="match status" value="1"/>
</dbReference>
<dbReference type="InterPro" id="IPR033130">
    <property type="entry name" value="RNase_T2_His_AS_2"/>
</dbReference>
<gene>
    <name evidence="4" type="ORF">LDJ79_20740</name>
</gene>
<dbReference type="PANTHER" id="PTHR11240:SF22">
    <property type="entry name" value="RIBONUCLEASE T2"/>
    <property type="match status" value="1"/>
</dbReference>
<dbReference type="Proteomes" id="UP001199044">
    <property type="component" value="Unassembled WGS sequence"/>
</dbReference>